<evidence type="ECO:0000313" key="2">
    <source>
        <dbReference type="Proteomes" id="UP000199009"/>
    </source>
</evidence>
<protein>
    <submittedName>
        <fullName evidence="1">Metallo-beta-lactamase superfamily protein</fullName>
    </submittedName>
</protein>
<dbReference type="PANTHER" id="PTHR36839">
    <property type="entry name" value="METALLO-BETA-LACTAMASE FAMILY PROTEIN (AFU_ORTHOLOGUE AFUA_5G12770)"/>
    <property type="match status" value="1"/>
</dbReference>
<dbReference type="SUPFAM" id="SSF56281">
    <property type="entry name" value="Metallo-hydrolase/oxidoreductase"/>
    <property type="match status" value="1"/>
</dbReference>
<dbReference type="Gene3D" id="3.60.15.10">
    <property type="entry name" value="Ribonuclease Z/Hydroxyacylglutathione hydrolase-like"/>
    <property type="match status" value="1"/>
</dbReference>
<dbReference type="PANTHER" id="PTHR36839:SF1">
    <property type="entry name" value="METALLO-BETA-LACTAMASE FAMILY PROTEIN (AFU_ORTHOLOGUE AFUA_5G12770)"/>
    <property type="match status" value="1"/>
</dbReference>
<dbReference type="EMBL" id="LT629692">
    <property type="protein sequence ID" value="SDG88790.1"/>
    <property type="molecule type" value="Genomic_DNA"/>
</dbReference>
<name>A0A1G7XYL0_9MICO</name>
<evidence type="ECO:0000313" key="1">
    <source>
        <dbReference type="EMBL" id="SDG88790.1"/>
    </source>
</evidence>
<accession>A0A1G7XYL0</accession>
<organism evidence="1 2">
    <name type="scientific">Microbacterium pygmaeum</name>
    <dbReference type="NCBI Taxonomy" id="370764"/>
    <lineage>
        <taxon>Bacteria</taxon>
        <taxon>Bacillati</taxon>
        <taxon>Actinomycetota</taxon>
        <taxon>Actinomycetes</taxon>
        <taxon>Micrococcales</taxon>
        <taxon>Microbacteriaceae</taxon>
        <taxon>Microbacterium</taxon>
    </lineage>
</organism>
<gene>
    <name evidence="1" type="ORF">SAMN04489810_1568</name>
</gene>
<dbReference type="AlphaFoldDB" id="A0A1G7XYL0"/>
<sequence length="271" mass="29303">MTFWICATCAVEHAERSAVCAICADERQWIPSDGQRWTSLTEMTDAGYRTAIAELEPDLWAVSSTPGAGIGQQSKLVCTKEGSVLFDPLGFLDEAAVRGILDLGPVAAIVASHPHMFGVQVEWSHALGGVPVLVAEKDRGWVARDDHAIQSWSAEVEVLPGVTLSQTGGHFPGSSVVHWSGAADGKGVLLASDTIFPNADRSSVSFMRSFPNPLPLSGAVVERVTAHVERFEFDRLYGNFERVIPADARAIVRRSADRHIGWVNGDFDHLT</sequence>
<reference evidence="1 2" key="1">
    <citation type="submission" date="2016-10" db="EMBL/GenBank/DDBJ databases">
        <authorList>
            <person name="de Groot N.N."/>
        </authorList>
    </citation>
    <scope>NUCLEOTIDE SEQUENCE [LARGE SCALE GENOMIC DNA]</scope>
    <source>
        <strain evidence="1 2">DSM 23142</strain>
    </source>
</reference>
<keyword evidence="2" id="KW-1185">Reference proteome</keyword>
<dbReference type="STRING" id="370764.SAMN04489810_1568"/>
<dbReference type="OrthoDB" id="2373347at2"/>
<dbReference type="InterPro" id="IPR036866">
    <property type="entry name" value="RibonucZ/Hydroxyglut_hydro"/>
</dbReference>
<proteinExistence type="predicted"/>
<dbReference type="Proteomes" id="UP000199009">
    <property type="component" value="Chromosome I"/>
</dbReference>